<name>A0A067CSE5_SAPPC</name>
<evidence type="ECO:0000313" key="2">
    <source>
        <dbReference type="EMBL" id="KDO32160.1"/>
    </source>
</evidence>
<feature type="region of interest" description="Disordered" evidence="1">
    <location>
        <begin position="1"/>
        <end position="29"/>
    </location>
</feature>
<organism evidence="2 3">
    <name type="scientific">Saprolegnia parasitica (strain CBS 223.65)</name>
    <dbReference type="NCBI Taxonomy" id="695850"/>
    <lineage>
        <taxon>Eukaryota</taxon>
        <taxon>Sar</taxon>
        <taxon>Stramenopiles</taxon>
        <taxon>Oomycota</taxon>
        <taxon>Saprolegniomycetes</taxon>
        <taxon>Saprolegniales</taxon>
        <taxon>Saprolegniaceae</taxon>
        <taxon>Saprolegnia</taxon>
    </lineage>
</organism>
<evidence type="ECO:0000313" key="3">
    <source>
        <dbReference type="Proteomes" id="UP000030745"/>
    </source>
</evidence>
<protein>
    <submittedName>
        <fullName evidence="2">Uncharacterized protein</fullName>
    </submittedName>
</protein>
<evidence type="ECO:0000256" key="1">
    <source>
        <dbReference type="SAM" id="MobiDB-lite"/>
    </source>
</evidence>
<dbReference type="VEuPathDB" id="FungiDB:SPRG_03377"/>
<dbReference type="EMBL" id="KK583196">
    <property type="protein sequence ID" value="KDO32160.1"/>
    <property type="molecule type" value="Genomic_DNA"/>
</dbReference>
<sequence length="70" mass="8030">MDQAQDEAPGQVVDLAHDDDDNDDDDDDDVVFLWVLPPDVAQRHQLLVPEVQDVLTLVGDLMRDLRRRHI</sequence>
<dbReference type="RefSeq" id="XP_012197344.1">
    <property type="nucleotide sequence ID" value="XM_012341954.1"/>
</dbReference>
<accession>A0A067CSE5</accession>
<dbReference type="GeneID" id="24125890"/>
<dbReference type="KEGG" id="spar:SPRG_03377"/>
<proteinExistence type="predicted"/>
<reference evidence="2 3" key="1">
    <citation type="journal article" date="2013" name="PLoS Genet.">
        <title>Distinctive expansion of potential virulence genes in the genome of the oomycete fish pathogen Saprolegnia parasitica.</title>
        <authorList>
            <person name="Jiang R.H."/>
            <person name="de Bruijn I."/>
            <person name="Haas B.J."/>
            <person name="Belmonte R."/>
            <person name="Lobach L."/>
            <person name="Christie J."/>
            <person name="van den Ackerveken G."/>
            <person name="Bottin A."/>
            <person name="Bulone V."/>
            <person name="Diaz-Moreno S.M."/>
            <person name="Dumas B."/>
            <person name="Fan L."/>
            <person name="Gaulin E."/>
            <person name="Govers F."/>
            <person name="Grenville-Briggs L.J."/>
            <person name="Horner N.R."/>
            <person name="Levin J.Z."/>
            <person name="Mammella M."/>
            <person name="Meijer H.J."/>
            <person name="Morris P."/>
            <person name="Nusbaum C."/>
            <person name="Oome S."/>
            <person name="Phillips A.J."/>
            <person name="van Rooyen D."/>
            <person name="Rzeszutek E."/>
            <person name="Saraiva M."/>
            <person name="Secombes C.J."/>
            <person name="Seidl M.F."/>
            <person name="Snel B."/>
            <person name="Stassen J.H."/>
            <person name="Sykes S."/>
            <person name="Tripathy S."/>
            <person name="van den Berg H."/>
            <person name="Vega-Arreguin J.C."/>
            <person name="Wawra S."/>
            <person name="Young S.K."/>
            <person name="Zeng Q."/>
            <person name="Dieguez-Uribeondo J."/>
            <person name="Russ C."/>
            <person name="Tyler B.M."/>
            <person name="van West P."/>
        </authorList>
    </citation>
    <scope>NUCLEOTIDE SEQUENCE [LARGE SCALE GENOMIC DNA]</scope>
    <source>
        <strain evidence="2 3">CBS 223.65</strain>
    </source>
</reference>
<dbReference type="Proteomes" id="UP000030745">
    <property type="component" value="Unassembled WGS sequence"/>
</dbReference>
<keyword evidence="3" id="KW-1185">Reference proteome</keyword>
<gene>
    <name evidence="2" type="ORF">SPRG_03377</name>
</gene>
<dbReference type="AlphaFoldDB" id="A0A067CSE5"/>
<feature type="compositionally biased region" description="Acidic residues" evidence="1">
    <location>
        <begin position="17"/>
        <end position="29"/>
    </location>
</feature>